<evidence type="ECO:0000313" key="1">
    <source>
        <dbReference type="EMBL" id="TDL24730.1"/>
    </source>
</evidence>
<reference evidence="1 2" key="1">
    <citation type="submission" date="2018-06" db="EMBL/GenBank/DDBJ databases">
        <title>A transcriptomic atlas of mushroom development highlights an independent origin of complex multicellularity.</title>
        <authorList>
            <consortium name="DOE Joint Genome Institute"/>
            <person name="Krizsan K."/>
            <person name="Almasi E."/>
            <person name="Merenyi Z."/>
            <person name="Sahu N."/>
            <person name="Viragh M."/>
            <person name="Koszo T."/>
            <person name="Mondo S."/>
            <person name="Kiss B."/>
            <person name="Balint B."/>
            <person name="Kues U."/>
            <person name="Barry K."/>
            <person name="Hegedus J.C."/>
            <person name="Henrissat B."/>
            <person name="Johnson J."/>
            <person name="Lipzen A."/>
            <person name="Ohm R."/>
            <person name="Nagy I."/>
            <person name="Pangilinan J."/>
            <person name="Yan J."/>
            <person name="Xiong Y."/>
            <person name="Grigoriev I.V."/>
            <person name="Hibbett D.S."/>
            <person name="Nagy L.G."/>
        </authorList>
    </citation>
    <scope>NUCLEOTIDE SEQUENCE [LARGE SCALE GENOMIC DNA]</scope>
    <source>
        <strain evidence="1 2">SZMC22713</strain>
    </source>
</reference>
<gene>
    <name evidence="1" type="ORF">BD410DRAFT_785434</name>
</gene>
<evidence type="ECO:0000313" key="2">
    <source>
        <dbReference type="Proteomes" id="UP000294933"/>
    </source>
</evidence>
<organism evidence="1 2">
    <name type="scientific">Rickenella mellea</name>
    <dbReference type="NCBI Taxonomy" id="50990"/>
    <lineage>
        <taxon>Eukaryota</taxon>
        <taxon>Fungi</taxon>
        <taxon>Dikarya</taxon>
        <taxon>Basidiomycota</taxon>
        <taxon>Agaricomycotina</taxon>
        <taxon>Agaricomycetes</taxon>
        <taxon>Hymenochaetales</taxon>
        <taxon>Rickenellaceae</taxon>
        <taxon>Rickenella</taxon>
    </lineage>
</organism>
<dbReference type="EMBL" id="ML170165">
    <property type="protein sequence ID" value="TDL24730.1"/>
    <property type="molecule type" value="Genomic_DNA"/>
</dbReference>
<dbReference type="VEuPathDB" id="FungiDB:BD410DRAFT_785434"/>
<accession>A0A4Y7QD09</accession>
<sequence>MSEHGWDEMAGLLNTCLSLRIQHHHARVLEPVVKSLTWEEHPDEPLWIDRMGL</sequence>
<dbReference type="AlphaFoldDB" id="A0A4Y7QD09"/>
<protein>
    <submittedName>
        <fullName evidence="1">Uncharacterized protein</fullName>
    </submittedName>
</protein>
<keyword evidence="2" id="KW-1185">Reference proteome</keyword>
<dbReference type="Proteomes" id="UP000294933">
    <property type="component" value="Unassembled WGS sequence"/>
</dbReference>
<name>A0A4Y7QD09_9AGAM</name>
<proteinExistence type="predicted"/>